<dbReference type="EMBL" id="CAFAAC010000027">
    <property type="protein sequence ID" value="CAB4785424.1"/>
    <property type="molecule type" value="Genomic_DNA"/>
</dbReference>
<accession>A0A6J7QPS8</accession>
<dbReference type="EMBL" id="CAFBPP010000016">
    <property type="protein sequence ID" value="CAB5016104.1"/>
    <property type="molecule type" value="Genomic_DNA"/>
</dbReference>
<sequence>MASNTKIITVAITTVALSLGSVGIATAANSKSKVAVTRISTKAAGPNMPGRGIAGPEKVITGILAGLVTKGTITQAQADAITAAVTAAHNAAKPPMNAKQSARQTLIATTIGIDVATLETRLRAGDSLATIAGAKTAALITALVADETTRIDAAVAAGKLTAAQATTAKSKLTDTVTAAVNHKGPLMGGRMGGHMGGRMGGHMGGRMGDMDSDHGPMAGGLAPAIPTT</sequence>
<evidence type="ECO:0000313" key="3">
    <source>
        <dbReference type="EMBL" id="CAB5016104.1"/>
    </source>
</evidence>
<proteinExistence type="predicted"/>
<dbReference type="EMBL" id="CAFBMN010000029">
    <property type="protein sequence ID" value="CAB4904621.1"/>
    <property type="molecule type" value="Genomic_DNA"/>
</dbReference>
<name>A0A6J7QPS8_9ZZZZ</name>
<evidence type="ECO:0000313" key="2">
    <source>
        <dbReference type="EMBL" id="CAB4904621.1"/>
    </source>
</evidence>
<gene>
    <name evidence="1" type="ORF">UFOPK2967_00582</name>
    <name evidence="2" type="ORF">UFOPK3587_00688</name>
    <name evidence="3" type="ORF">UFOPK4114_00561</name>
</gene>
<dbReference type="AlphaFoldDB" id="A0A6J7QPS8"/>
<reference evidence="3" key="1">
    <citation type="submission" date="2020-05" db="EMBL/GenBank/DDBJ databases">
        <authorList>
            <person name="Chiriac C."/>
            <person name="Salcher M."/>
            <person name="Ghai R."/>
            <person name="Kavagutti S V."/>
        </authorList>
    </citation>
    <scope>NUCLEOTIDE SEQUENCE</scope>
</reference>
<protein>
    <submittedName>
        <fullName evidence="3">Unannotated protein</fullName>
    </submittedName>
</protein>
<evidence type="ECO:0000313" key="1">
    <source>
        <dbReference type="EMBL" id="CAB4785424.1"/>
    </source>
</evidence>
<organism evidence="3">
    <name type="scientific">freshwater metagenome</name>
    <dbReference type="NCBI Taxonomy" id="449393"/>
    <lineage>
        <taxon>unclassified sequences</taxon>
        <taxon>metagenomes</taxon>
        <taxon>ecological metagenomes</taxon>
    </lineage>
</organism>